<evidence type="ECO:0000313" key="3">
    <source>
        <dbReference type="Proteomes" id="UP000736787"/>
    </source>
</evidence>
<dbReference type="AlphaFoldDB" id="A0A8T1B357"/>
<feature type="region of interest" description="Disordered" evidence="1">
    <location>
        <begin position="1"/>
        <end position="66"/>
    </location>
</feature>
<sequence>MPWTRRNPTKSQKRAKRERADGGSEHPYLCHGINKPAKEPNISSERGNMVPRPSPKAYEERPRVPPTHCSEVHWLSECPAASDDKMAKLRYKLRSSDGGERTVGRIKCLRECIPDEDKTVLLIDVLEVP</sequence>
<evidence type="ECO:0000256" key="1">
    <source>
        <dbReference type="SAM" id="MobiDB-lite"/>
    </source>
</evidence>
<proteinExistence type="predicted"/>
<protein>
    <submittedName>
        <fullName evidence="2">Uncharacterized protein</fullName>
    </submittedName>
</protein>
<feature type="compositionally biased region" description="Basic residues" evidence="1">
    <location>
        <begin position="7"/>
        <end position="17"/>
    </location>
</feature>
<accession>A0A8T1B357</accession>
<dbReference type="Proteomes" id="UP000736787">
    <property type="component" value="Unassembled WGS sequence"/>
</dbReference>
<evidence type="ECO:0000313" key="2">
    <source>
        <dbReference type="EMBL" id="KAG2892184.1"/>
    </source>
</evidence>
<name>A0A8T1B357_9STRA</name>
<organism evidence="2 3">
    <name type="scientific">Phytophthora cactorum</name>
    <dbReference type="NCBI Taxonomy" id="29920"/>
    <lineage>
        <taxon>Eukaryota</taxon>
        <taxon>Sar</taxon>
        <taxon>Stramenopiles</taxon>
        <taxon>Oomycota</taxon>
        <taxon>Peronosporomycetes</taxon>
        <taxon>Peronosporales</taxon>
        <taxon>Peronosporaceae</taxon>
        <taxon>Phytophthora</taxon>
    </lineage>
</organism>
<reference evidence="2" key="1">
    <citation type="submission" date="2018-10" db="EMBL/GenBank/DDBJ databases">
        <title>Effector identification in a new, highly contiguous assembly of the strawberry crown rot pathogen Phytophthora cactorum.</title>
        <authorList>
            <person name="Armitage A.D."/>
            <person name="Nellist C.F."/>
            <person name="Bates H."/>
            <person name="Vickerstaff R.J."/>
            <person name="Harrison R.J."/>
        </authorList>
    </citation>
    <scope>NUCLEOTIDE SEQUENCE</scope>
    <source>
        <strain evidence="2">4040</strain>
    </source>
</reference>
<dbReference type="EMBL" id="RCMK01001546">
    <property type="protein sequence ID" value="KAG2892184.1"/>
    <property type="molecule type" value="Genomic_DNA"/>
</dbReference>
<gene>
    <name evidence="2" type="ORF">PC117_g24055</name>
</gene>
<comment type="caution">
    <text evidence="2">The sequence shown here is derived from an EMBL/GenBank/DDBJ whole genome shotgun (WGS) entry which is preliminary data.</text>
</comment>